<dbReference type="EMBL" id="CP022684">
    <property type="protein sequence ID" value="AUM12612.1"/>
    <property type="molecule type" value="Genomic_DNA"/>
</dbReference>
<evidence type="ECO:0000313" key="4">
    <source>
        <dbReference type="Proteomes" id="UP000235116"/>
    </source>
</evidence>
<evidence type="ECO:0000313" key="3">
    <source>
        <dbReference type="EMBL" id="AUM12612.1"/>
    </source>
</evidence>
<dbReference type="SUPFAM" id="SSF48452">
    <property type="entry name" value="TPR-like"/>
    <property type="match status" value="1"/>
</dbReference>
<accession>A0A2K9LK04</accession>
<protein>
    <recommendedName>
        <fullName evidence="2">Peptidase C39-like domain-containing protein</fullName>
    </recommendedName>
</protein>
<organism evidence="3 4">
    <name type="scientific">Ketobacter alkanivorans</name>
    <dbReference type="NCBI Taxonomy" id="1917421"/>
    <lineage>
        <taxon>Bacteria</taxon>
        <taxon>Pseudomonadati</taxon>
        <taxon>Pseudomonadota</taxon>
        <taxon>Gammaproteobacteria</taxon>
        <taxon>Pseudomonadales</taxon>
        <taxon>Ketobacteraceae</taxon>
        <taxon>Ketobacter</taxon>
    </lineage>
</organism>
<dbReference type="PROSITE" id="PS51257">
    <property type="entry name" value="PROKAR_LIPOPROTEIN"/>
    <property type="match status" value="1"/>
</dbReference>
<dbReference type="AlphaFoldDB" id="A0A2K9LK04"/>
<dbReference type="CDD" id="cd02549">
    <property type="entry name" value="Peptidase_C39A"/>
    <property type="match status" value="1"/>
</dbReference>
<feature type="domain" description="Peptidase C39-like" evidence="2">
    <location>
        <begin position="41"/>
        <end position="148"/>
    </location>
</feature>
<reference evidence="4" key="1">
    <citation type="submission" date="2017-08" db="EMBL/GenBank/DDBJ databases">
        <title>Direct submision.</title>
        <authorList>
            <person name="Kim S.-J."/>
            <person name="Rhee S.-K."/>
        </authorList>
    </citation>
    <scope>NUCLEOTIDE SEQUENCE [LARGE SCALE GENOMIC DNA]</scope>
    <source>
        <strain evidence="4">GI5</strain>
    </source>
</reference>
<keyword evidence="1" id="KW-0732">Signal</keyword>
<evidence type="ECO:0000256" key="1">
    <source>
        <dbReference type="SAM" id="SignalP"/>
    </source>
</evidence>
<feature type="signal peptide" evidence="1">
    <location>
        <begin position="1"/>
        <end position="18"/>
    </location>
</feature>
<name>A0A2K9LK04_9GAMM</name>
<feature type="chain" id="PRO_5014888354" description="Peptidase C39-like domain-containing protein" evidence="1">
    <location>
        <begin position="19"/>
        <end position="322"/>
    </location>
</feature>
<dbReference type="Gene3D" id="1.25.40.10">
    <property type="entry name" value="Tetratricopeptide repeat domain"/>
    <property type="match status" value="1"/>
</dbReference>
<dbReference type="InterPro" id="IPR039564">
    <property type="entry name" value="Peptidase_C39-like"/>
</dbReference>
<dbReference type="KEGG" id="kak:Kalk_09375"/>
<keyword evidence="4" id="KW-1185">Reference proteome</keyword>
<gene>
    <name evidence="3" type="ORF">Kalk_09375</name>
</gene>
<dbReference type="NCBIfam" id="NF033920">
    <property type="entry name" value="C39_PA2778_fam"/>
    <property type="match status" value="1"/>
</dbReference>
<dbReference type="Pfam" id="PF13529">
    <property type="entry name" value="Peptidase_C39_2"/>
    <property type="match status" value="1"/>
</dbReference>
<dbReference type="Gene3D" id="3.90.70.10">
    <property type="entry name" value="Cysteine proteinases"/>
    <property type="match status" value="1"/>
</dbReference>
<dbReference type="Proteomes" id="UP000235116">
    <property type="component" value="Chromosome"/>
</dbReference>
<evidence type="ECO:0000259" key="2">
    <source>
        <dbReference type="Pfam" id="PF13529"/>
    </source>
</evidence>
<dbReference type="InterPro" id="IPR011990">
    <property type="entry name" value="TPR-like_helical_dom_sf"/>
</dbReference>
<sequence>MKPFVLGLSLLLAGCALNSKLLLSPAVQQQITPKTEITATPFIRQADFQCGPASLAMVLNLYGMTVTPEQLAAHAFTPKAEGSFPVELDMAARRQGFVSYPVRSIDGLLQEVNAGHPVLILQNLGVSWYPQWHFAVVIGYDLEQQLVILRSGDQPRRQTPLRLFDTTWQRSERWGRVVLPPRTLPATAQPLNYIQAITRLESAKQLTAAQQAYRTAVSRWPEEPLARFGLANALLQDAQAQAAITEYSILLQQQPTMAEAWNNYAYALHAYNCVQEAQRAVQCALHLQPNNTAFKDTATELEHTNPPTHANCPSLHCAQPSL</sequence>
<dbReference type="RefSeq" id="WP_101893997.1">
    <property type="nucleotide sequence ID" value="NZ_CP022684.1"/>
</dbReference>
<proteinExistence type="predicted"/>
<dbReference type="InterPro" id="IPR039563">
    <property type="entry name" value="Peptidase_C39_single_dom"/>
</dbReference>
<dbReference type="OrthoDB" id="5611441at2"/>